<dbReference type="SUPFAM" id="SSF53335">
    <property type="entry name" value="S-adenosyl-L-methionine-dependent methyltransferases"/>
    <property type="match status" value="1"/>
</dbReference>
<dbReference type="InterPro" id="IPR029063">
    <property type="entry name" value="SAM-dependent_MTases_sf"/>
</dbReference>
<dbReference type="GO" id="GO:0008168">
    <property type="term" value="F:methyltransferase activity"/>
    <property type="evidence" value="ECO:0007669"/>
    <property type="project" value="UniProtKB-KW"/>
</dbReference>
<comment type="caution">
    <text evidence="1">The sequence shown here is derived from an EMBL/GenBank/DDBJ whole genome shotgun (WGS) entry which is preliminary data.</text>
</comment>
<keyword evidence="1" id="KW-0808">Transferase</keyword>
<evidence type="ECO:0000313" key="2">
    <source>
        <dbReference type="Proteomes" id="UP001138802"/>
    </source>
</evidence>
<dbReference type="Proteomes" id="UP001138802">
    <property type="component" value="Unassembled WGS sequence"/>
</dbReference>
<dbReference type="AlphaFoldDB" id="A0A9X0WH55"/>
<dbReference type="RefSeq" id="WP_200387413.1">
    <property type="nucleotide sequence ID" value="NZ_NRSD01000006.1"/>
</dbReference>
<reference evidence="1 2" key="1">
    <citation type="journal article" date="2020" name="Microorganisms">
        <title>Osmotic Adaptation and Compatible Solute Biosynthesis of Phototrophic Bacteria as Revealed from Genome Analyses.</title>
        <authorList>
            <person name="Imhoff J.F."/>
            <person name="Rahn T."/>
            <person name="Kunzel S."/>
            <person name="Keller A."/>
            <person name="Neulinger S.C."/>
        </authorList>
    </citation>
    <scope>NUCLEOTIDE SEQUENCE [LARGE SCALE GENOMIC DNA]</scope>
    <source>
        <strain evidence="1 2">DSM 21303</strain>
    </source>
</reference>
<sequence length="348" mass="40691">MVSATEMAIRWVETGKVPDRVTRSGIRALLRGRLATLPTKDCEAAMLAKQEFIAMMDASPIAAVPERANEQHYELPARFFDLVLGPRRKYSSCYWPDQRMTLEEAERESLRITVDRAGVRDGERVLELGCGWGALSLYLAEQFPGCRITGVSNSSGQRAHIKAECERRGLTNLEILTADMNDFRPEGVYDRIISLEMFEHMRNHRALYARVHDWLTPGGRFLMHIFVHRDHPYPFEDVGPSDWMSHYFFAGGIMPSDDLPLYFQEHLKLVDRWRWDGRHYERTLNAWLARMDEARDEIWPILEETYGAAQAATWWVRWRLFFMACAELFGYRKGQEWYVSHYLFERPT</sequence>
<evidence type="ECO:0000313" key="1">
    <source>
        <dbReference type="EMBL" id="MBK1644611.1"/>
    </source>
</evidence>
<dbReference type="PANTHER" id="PTHR43832">
    <property type="match status" value="1"/>
</dbReference>
<dbReference type="Gene3D" id="3.40.50.150">
    <property type="entry name" value="Vaccinia Virus protein VP39"/>
    <property type="match status" value="1"/>
</dbReference>
<accession>A0A9X0WH55</accession>
<dbReference type="Pfam" id="PF02353">
    <property type="entry name" value="CMAS"/>
    <property type="match status" value="1"/>
</dbReference>
<name>A0A9X0WH55_9GAMM</name>
<dbReference type="EMBL" id="NRSD01000006">
    <property type="protein sequence ID" value="MBK1644611.1"/>
    <property type="molecule type" value="Genomic_DNA"/>
</dbReference>
<protein>
    <submittedName>
        <fullName evidence="1">SAM-dependent methyltransferase</fullName>
    </submittedName>
</protein>
<dbReference type="GO" id="GO:0032259">
    <property type="term" value="P:methylation"/>
    <property type="evidence" value="ECO:0007669"/>
    <property type="project" value="UniProtKB-KW"/>
</dbReference>
<gene>
    <name evidence="1" type="ORF">CKO25_08105</name>
</gene>
<keyword evidence="2" id="KW-1185">Reference proteome</keyword>
<dbReference type="PANTHER" id="PTHR43832:SF1">
    <property type="entry name" value="S-ADENOSYL-L-METHIONINE-DEPENDENT METHYLTRANSFERASES SUPERFAMILY PROTEIN"/>
    <property type="match status" value="1"/>
</dbReference>
<dbReference type="CDD" id="cd02440">
    <property type="entry name" value="AdoMet_MTases"/>
    <property type="match status" value="1"/>
</dbReference>
<proteinExistence type="predicted"/>
<organism evidence="1 2">
    <name type="scientific">Thiocapsa imhoffii</name>
    <dbReference type="NCBI Taxonomy" id="382777"/>
    <lineage>
        <taxon>Bacteria</taxon>
        <taxon>Pseudomonadati</taxon>
        <taxon>Pseudomonadota</taxon>
        <taxon>Gammaproteobacteria</taxon>
        <taxon>Chromatiales</taxon>
        <taxon>Chromatiaceae</taxon>
        <taxon>Thiocapsa</taxon>
    </lineage>
</organism>
<keyword evidence="1" id="KW-0489">Methyltransferase</keyword>
<dbReference type="FunFam" id="3.40.50.150:FF:000554">
    <property type="entry name" value="Cation-transporting ATPase"/>
    <property type="match status" value="1"/>
</dbReference>